<sequence length="215" mass="24003">GTSSLHWRYCHPRMSSENALPIQLYGTSSLCFDKDDFMKPNFTVDNFVRVHQASGSIGLETLRDDLGVYLKILRSAMIELINRDYADFVNLSTNLTGLDRLIDALKTPLGQLREEVLSVQKLLDDAIETTSHDLARRQTITKQKAELHRLTQISYRLERLEALLASGGEGGIDEMSGNNGQESGDLVDRLASEVNHLNFLVSHCEGAALLNNFKP</sequence>
<evidence type="ECO:0000313" key="10">
    <source>
        <dbReference type="EMBL" id="CAL4178506.1"/>
    </source>
</evidence>
<evidence type="ECO:0000256" key="3">
    <source>
        <dbReference type="ARBA" id="ARBA00020977"/>
    </source>
</evidence>
<dbReference type="GO" id="GO:0017119">
    <property type="term" value="C:Golgi transport complex"/>
    <property type="evidence" value="ECO:0007669"/>
    <property type="project" value="TreeGrafter"/>
</dbReference>
<evidence type="ECO:0000256" key="7">
    <source>
        <dbReference type="ARBA" id="ARBA00023136"/>
    </source>
</evidence>
<gene>
    <name evidence="10" type="ORF">MNOR_LOCUS35033</name>
</gene>
<evidence type="ECO:0000313" key="11">
    <source>
        <dbReference type="Proteomes" id="UP001497623"/>
    </source>
</evidence>
<dbReference type="GO" id="GO:0006891">
    <property type="term" value="P:intra-Golgi vesicle-mediated transport"/>
    <property type="evidence" value="ECO:0007669"/>
    <property type="project" value="TreeGrafter"/>
</dbReference>
<dbReference type="Proteomes" id="UP001497623">
    <property type="component" value="Unassembled WGS sequence"/>
</dbReference>
<evidence type="ECO:0000256" key="8">
    <source>
        <dbReference type="ARBA" id="ARBA00031344"/>
    </source>
</evidence>
<keyword evidence="5" id="KW-0653">Protein transport</keyword>
<evidence type="ECO:0000256" key="6">
    <source>
        <dbReference type="ARBA" id="ARBA00023034"/>
    </source>
</evidence>
<evidence type="ECO:0000256" key="1">
    <source>
        <dbReference type="ARBA" id="ARBA00004395"/>
    </source>
</evidence>
<evidence type="ECO:0000256" key="2">
    <source>
        <dbReference type="ARBA" id="ARBA00007603"/>
    </source>
</evidence>
<comment type="caution">
    <text evidence="10">The sequence shown here is derived from an EMBL/GenBank/DDBJ whole genome shotgun (WGS) entry which is preliminary data.</text>
</comment>
<dbReference type="Pfam" id="PF06148">
    <property type="entry name" value="COG2_N"/>
    <property type="match status" value="1"/>
</dbReference>
<organism evidence="10 11">
    <name type="scientific">Meganyctiphanes norvegica</name>
    <name type="common">Northern krill</name>
    <name type="synonym">Thysanopoda norvegica</name>
    <dbReference type="NCBI Taxonomy" id="48144"/>
    <lineage>
        <taxon>Eukaryota</taxon>
        <taxon>Metazoa</taxon>
        <taxon>Ecdysozoa</taxon>
        <taxon>Arthropoda</taxon>
        <taxon>Crustacea</taxon>
        <taxon>Multicrustacea</taxon>
        <taxon>Malacostraca</taxon>
        <taxon>Eumalacostraca</taxon>
        <taxon>Eucarida</taxon>
        <taxon>Euphausiacea</taxon>
        <taxon>Euphausiidae</taxon>
        <taxon>Meganyctiphanes</taxon>
    </lineage>
</organism>
<evidence type="ECO:0000256" key="5">
    <source>
        <dbReference type="ARBA" id="ARBA00022927"/>
    </source>
</evidence>
<keyword evidence="7" id="KW-0472">Membrane</keyword>
<dbReference type="PANTHER" id="PTHR12961">
    <property type="entry name" value="CONSERVED OLIGOMERIC GOLGI COMPLEX COMPONENT 2"/>
    <property type="match status" value="1"/>
</dbReference>
<keyword evidence="6" id="KW-0333">Golgi apparatus</keyword>
<dbReference type="GO" id="GO:0015031">
    <property type="term" value="P:protein transport"/>
    <property type="evidence" value="ECO:0007669"/>
    <property type="project" value="UniProtKB-KW"/>
</dbReference>
<dbReference type="PANTHER" id="PTHR12961:SF0">
    <property type="entry name" value="CONSERVED OLIGOMERIC GOLGI COMPLEX SUBUNIT 2"/>
    <property type="match status" value="1"/>
</dbReference>
<dbReference type="InterPro" id="IPR024602">
    <property type="entry name" value="COG_su2_N"/>
</dbReference>
<keyword evidence="4" id="KW-0813">Transport</keyword>
<dbReference type="GO" id="GO:0000139">
    <property type="term" value="C:Golgi membrane"/>
    <property type="evidence" value="ECO:0007669"/>
    <property type="project" value="UniProtKB-SubCell"/>
</dbReference>
<feature type="non-terminal residue" evidence="10">
    <location>
        <position position="215"/>
    </location>
</feature>
<feature type="non-terminal residue" evidence="10">
    <location>
        <position position="1"/>
    </location>
</feature>
<dbReference type="EMBL" id="CAXKWB010056601">
    <property type="protein sequence ID" value="CAL4178506.1"/>
    <property type="molecule type" value="Genomic_DNA"/>
</dbReference>
<keyword evidence="11" id="KW-1185">Reference proteome</keyword>
<comment type="similarity">
    <text evidence="2">Belongs to the COG2 family.</text>
</comment>
<comment type="subcellular location">
    <subcellularLocation>
        <location evidence="1">Golgi apparatus membrane</location>
        <topology evidence="1">Peripheral membrane protein</topology>
    </subcellularLocation>
</comment>
<reference evidence="10 11" key="1">
    <citation type="submission" date="2024-05" db="EMBL/GenBank/DDBJ databases">
        <authorList>
            <person name="Wallberg A."/>
        </authorList>
    </citation>
    <scope>NUCLEOTIDE SEQUENCE [LARGE SCALE GENOMIC DNA]</scope>
</reference>
<dbReference type="AlphaFoldDB" id="A0AAV2SCI7"/>
<name>A0AAV2SCI7_MEGNR</name>
<dbReference type="GO" id="GO:0007030">
    <property type="term" value="P:Golgi organization"/>
    <property type="evidence" value="ECO:0007669"/>
    <property type="project" value="InterPro"/>
</dbReference>
<feature type="domain" description="Conserved oligomeric Golgi complex subunit 2 N-terminal" evidence="9">
    <location>
        <begin position="30"/>
        <end position="105"/>
    </location>
</feature>
<dbReference type="InterPro" id="IPR009316">
    <property type="entry name" value="COG2"/>
</dbReference>
<evidence type="ECO:0000256" key="4">
    <source>
        <dbReference type="ARBA" id="ARBA00022448"/>
    </source>
</evidence>
<accession>A0AAV2SCI7</accession>
<evidence type="ECO:0000259" key="9">
    <source>
        <dbReference type="Pfam" id="PF06148"/>
    </source>
</evidence>
<proteinExistence type="inferred from homology"/>
<protein>
    <recommendedName>
        <fullName evidence="3">Conserved oligomeric Golgi complex subunit 2</fullName>
    </recommendedName>
    <alternativeName>
        <fullName evidence="8">Component of oligomeric Golgi complex 2</fullName>
    </alternativeName>
</protein>